<keyword evidence="6 9" id="KW-1133">Transmembrane helix</keyword>
<feature type="transmembrane region" description="Helical" evidence="9">
    <location>
        <begin position="220"/>
        <end position="241"/>
    </location>
</feature>
<evidence type="ECO:0000256" key="8">
    <source>
        <dbReference type="SAM" id="MobiDB-lite"/>
    </source>
</evidence>
<feature type="transmembrane region" description="Helical" evidence="9">
    <location>
        <begin position="66"/>
        <end position="85"/>
    </location>
</feature>
<dbReference type="CDD" id="cd17502">
    <property type="entry name" value="MFS_Azr1_MDR_like"/>
    <property type="match status" value="1"/>
</dbReference>
<keyword evidence="12" id="KW-1185">Reference proteome</keyword>
<keyword evidence="3" id="KW-0813">Transport</keyword>
<feature type="transmembrane region" description="Helical" evidence="9">
    <location>
        <begin position="121"/>
        <end position="143"/>
    </location>
</feature>
<dbReference type="PRINTS" id="PR01036">
    <property type="entry name" value="TCRTETB"/>
</dbReference>
<keyword evidence="7 9" id="KW-0472">Membrane</keyword>
<feature type="region of interest" description="Disordered" evidence="8">
    <location>
        <begin position="1"/>
        <end position="22"/>
    </location>
</feature>
<dbReference type="PANTHER" id="PTHR23501:SF197">
    <property type="entry name" value="COMD"/>
    <property type="match status" value="1"/>
</dbReference>
<evidence type="ECO:0000256" key="2">
    <source>
        <dbReference type="ARBA" id="ARBA00007520"/>
    </source>
</evidence>
<comment type="similarity">
    <text evidence="2">Belongs to the major facilitator superfamily. TCR/Tet family.</text>
</comment>
<dbReference type="KEGG" id="dtm:BJL86_2800"/>
<evidence type="ECO:0000256" key="3">
    <source>
        <dbReference type="ARBA" id="ARBA00022448"/>
    </source>
</evidence>
<dbReference type="Gene3D" id="1.20.1720.10">
    <property type="entry name" value="Multidrug resistance protein D"/>
    <property type="match status" value="1"/>
</dbReference>
<dbReference type="GO" id="GO:0022857">
    <property type="term" value="F:transmembrane transporter activity"/>
    <property type="evidence" value="ECO:0007669"/>
    <property type="project" value="InterPro"/>
</dbReference>
<feature type="transmembrane region" description="Helical" evidence="9">
    <location>
        <begin position="155"/>
        <end position="173"/>
    </location>
</feature>
<evidence type="ECO:0000313" key="12">
    <source>
        <dbReference type="Proteomes" id="UP000186104"/>
    </source>
</evidence>
<reference evidence="11 12" key="1">
    <citation type="submission" date="2016-06" db="EMBL/GenBank/DDBJ databases">
        <title>Complete genome sequence of a saline-alkali tolerant type strain Dietzia timorensis ID05-A0528T.</title>
        <authorList>
            <person name="Wu X."/>
        </authorList>
    </citation>
    <scope>NUCLEOTIDE SEQUENCE [LARGE SCALE GENOMIC DNA]</scope>
    <source>
        <strain evidence="11 12">ID05-A0528</strain>
    </source>
</reference>
<dbReference type="PANTHER" id="PTHR23501">
    <property type="entry name" value="MAJOR FACILITATOR SUPERFAMILY"/>
    <property type="match status" value="1"/>
</dbReference>
<comment type="subcellular location">
    <subcellularLocation>
        <location evidence="1">Cell membrane</location>
        <topology evidence="1">Multi-pass membrane protein</topology>
    </subcellularLocation>
</comment>
<feature type="transmembrane region" description="Helical" evidence="9">
    <location>
        <begin position="487"/>
        <end position="509"/>
    </location>
</feature>
<dbReference type="STRING" id="499555.BJL86_2800"/>
<keyword evidence="5 9" id="KW-0812">Transmembrane</keyword>
<evidence type="ECO:0000259" key="10">
    <source>
        <dbReference type="PROSITE" id="PS50850"/>
    </source>
</evidence>
<name>A0A173LRG3_9ACTN</name>
<dbReference type="InterPro" id="IPR004638">
    <property type="entry name" value="EmrB-like"/>
</dbReference>
<evidence type="ECO:0000256" key="9">
    <source>
        <dbReference type="SAM" id="Phobius"/>
    </source>
</evidence>
<proteinExistence type="inferred from homology"/>
<gene>
    <name evidence="11" type="ORF">BJL86_2800</name>
</gene>
<feature type="transmembrane region" description="Helical" evidence="9">
    <location>
        <begin position="314"/>
        <end position="339"/>
    </location>
</feature>
<dbReference type="InterPro" id="IPR011701">
    <property type="entry name" value="MFS"/>
</dbReference>
<organism evidence="11 12">
    <name type="scientific">Dietzia timorensis</name>
    <dbReference type="NCBI Taxonomy" id="499555"/>
    <lineage>
        <taxon>Bacteria</taxon>
        <taxon>Bacillati</taxon>
        <taxon>Actinomycetota</taxon>
        <taxon>Actinomycetes</taxon>
        <taxon>Mycobacteriales</taxon>
        <taxon>Dietziaceae</taxon>
        <taxon>Dietzia</taxon>
    </lineage>
</organism>
<protein>
    <submittedName>
        <fullName evidence="11">Putative MFS-type transporter</fullName>
    </submittedName>
</protein>
<dbReference type="InterPro" id="IPR036259">
    <property type="entry name" value="MFS_trans_sf"/>
</dbReference>
<dbReference type="RefSeq" id="WP_067477209.1">
    <property type="nucleotide sequence ID" value="NZ_CP015961.1"/>
</dbReference>
<dbReference type="Pfam" id="PF07690">
    <property type="entry name" value="MFS_1"/>
    <property type="match status" value="1"/>
</dbReference>
<evidence type="ECO:0000256" key="7">
    <source>
        <dbReference type="ARBA" id="ARBA00023136"/>
    </source>
</evidence>
<dbReference type="EMBL" id="CP015961">
    <property type="protein sequence ID" value="ANI93560.1"/>
    <property type="molecule type" value="Genomic_DNA"/>
</dbReference>
<dbReference type="OrthoDB" id="7375466at2"/>
<evidence type="ECO:0000313" key="11">
    <source>
        <dbReference type="EMBL" id="ANI93560.1"/>
    </source>
</evidence>
<evidence type="ECO:0000256" key="1">
    <source>
        <dbReference type="ARBA" id="ARBA00004651"/>
    </source>
</evidence>
<feature type="transmembrane region" description="Helical" evidence="9">
    <location>
        <begin position="247"/>
        <end position="266"/>
    </location>
</feature>
<dbReference type="FunFam" id="1.20.1720.10:FF:000004">
    <property type="entry name" value="EmrB/QacA family drug resistance transporter"/>
    <property type="match status" value="1"/>
</dbReference>
<evidence type="ECO:0000256" key="4">
    <source>
        <dbReference type="ARBA" id="ARBA00022475"/>
    </source>
</evidence>
<evidence type="ECO:0000256" key="6">
    <source>
        <dbReference type="ARBA" id="ARBA00022989"/>
    </source>
</evidence>
<dbReference type="AlphaFoldDB" id="A0A173LRG3"/>
<dbReference type="Proteomes" id="UP000186104">
    <property type="component" value="Chromosome"/>
</dbReference>
<accession>A0A173LRG3</accession>
<dbReference type="InterPro" id="IPR020846">
    <property type="entry name" value="MFS_dom"/>
</dbReference>
<dbReference type="Gene3D" id="1.20.1250.20">
    <property type="entry name" value="MFS general substrate transporter like domains"/>
    <property type="match status" value="1"/>
</dbReference>
<feature type="transmembrane region" description="Helical" evidence="9">
    <location>
        <begin position="97"/>
        <end position="115"/>
    </location>
</feature>
<evidence type="ECO:0000256" key="5">
    <source>
        <dbReference type="ARBA" id="ARBA00022692"/>
    </source>
</evidence>
<feature type="transmembrane region" description="Helical" evidence="9">
    <location>
        <begin position="351"/>
        <end position="369"/>
    </location>
</feature>
<feature type="transmembrane region" description="Helical" evidence="9">
    <location>
        <begin position="287"/>
        <end position="308"/>
    </location>
</feature>
<feature type="transmembrane region" description="Helical" evidence="9">
    <location>
        <begin position="381"/>
        <end position="403"/>
    </location>
</feature>
<keyword evidence="4" id="KW-1003">Cell membrane</keyword>
<feature type="transmembrane region" description="Helical" evidence="9">
    <location>
        <begin position="29"/>
        <end position="54"/>
    </location>
</feature>
<feature type="transmembrane region" description="Helical" evidence="9">
    <location>
        <begin position="185"/>
        <end position="208"/>
    </location>
</feature>
<dbReference type="NCBIfam" id="TIGR00711">
    <property type="entry name" value="efflux_EmrB"/>
    <property type="match status" value="1"/>
</dbReference>
<dbReference type="PROSITE" id="PS50850">
    <property type="entry name" value="MFS"/>
    <property type="match status" value="1"/>
</dbReference>
<dbReference type="GO" id="GO:0005886">
    <property type="term" value="C:plasma membrane"/>
    <property type="evidence" value="ECO:0007669"/>
    <property type="project" value="UniProtKB-SubCell"/>
</dbReference>
<sequence length="529" mass="55156">MSSTPPDDGVLLEEAPGDPGADSTPHVNVAAVFIGLMATMLLASLNQTILATALPTIVGELHGVDQMTWVITGFILASTVVMPMYGRLSDLFGRRPVILTAIGLFMVGSVVGALANSIEILIVSRVIQGLGGGGLMILSQAAIADVVPARQRGKYMGAMGAVFAVSSVAGPLLGGWFTEGPGWRWAMWFNIPIGVLAIVLVSIFLNIPHVKSKNMPKLDYLGMALVAGATTTLVLVCTWGGTRYDWTSPTIIGLIIATIVLAVAFVRAESRAESPVIPLGLFSERNFVLCVLAAICVGMVMFGSLGYMPTYIQMVTGVSATMAGLLMTPMMGSMLIFSIGSGIIVSRTGRYKFFPVVGTVIMALGMFLLSNLHPESPRWELLGGLAVLGMGVGLSMQILTLVVQNTFPGAIVGTATASVNYFRQVGATVGSALVGAVFASRLTSLLADAMGGQAPAGGGDSHSLTPEMVNGLPAGAREAIVTAYNDALLPIFLWMAPLGIIAAIIMSFVKEHALKETVEKTVEPVGADA</sequence>
<dbReference type="SUPFAM" id="SSF103473">
    <property type="entry name" value="MFS general substrate transporter"/>
    <property type="match status" value="1"/>
</dbReference>
<feature type="domain" description="Major facilitator superfamily (MFS) profile" evidence="10">
    <location>
        <begin position="32"/>
        <end position="514"/>
    </location>
</feature>